<dbReference type="EMBL" id="ASHM01065576">
    <property type="protein sequence ID" value="PNX91253.1"/>
    <property type="molecule type" value="Genomic_DNA"/>
</dbReference>
<protein>
    <submittedName>
        <fullName evidence="2">Uncharacterized protein</fullName>
    </submittedName>
</protein>
<name>A0A2K3MK89_TRIPR</name>
<reference evidence="2 3" key="2">
    <citation type="journal article" date="2017" name="Front. Plant Sci.">
        <title>Gene Classification and Mining of Molecular Markers Useful in Red Clover (Trifolium pratense) Breeding.</title>
        <authorList>
            <person name="Istvanek J."/>
            <person name="Dluhosova J."/>
            <person name="Dluhos P."/>
            <person name="Patkova L."/>
            <person name="Nedelnik J."/>
            <person name="Repkova J."/>
        </authorList>
    </citation>
    <scope>NUCLEOTIDE SEQUENCE [LARGE SCALE GENOMIC DNA]</scope>
    <source>
        <strain evidence="3">cv. Tatra</strain>
        <tissue evidence="2">Young leaves</tissue>
    </source>
</reference>
<dbReference type="AlphaFoldDB" id="A0A2K3MK89"/>
<proteinExistence type="predicted"/>
<keyword evidence="1" id="KW-1133">Transmembrane helix</keyword>
<evidence type="ECO:0000256" key="1">
    <source>
        <dbReference type="SAM" id="Phobius"/>
    </source>
</evidence>
<feature type="non-terminal residue" evidence="2">
    <location>
        <position position="71"/>
    </location>
</feature>
<keyword evidence="1" id="KW-0472">Membrane</keyword>
<comment type="caution">
    <text evidence="2">The sequence shown here is derived from an EMBL/GenBank/DDBJ whole genome shotgun (WGS) entry which is preliminary data.</text>
</comment>
<feature type="transmembrane region" description="Helical" evidence="1">
    <location>
        <begin position="7"/>
        <end position="28"/>
    </location>
</feature>
<dbReference type="Proteomes" id="UP000236291">
    <property type="component" value="Unassembled WGS sequence"/>
</dbReference>
<keyword evidence="1" id="KW-0812">Transmembrane</keyword>
<reference evidence="2 3" key="1">
    <citation type="journal article" date="2014" name="Am. J. Bot.">
        <title>Genome assembly and annotation for red clover (Trifolium pratense; Fabaceae).</title>
        <authorList>
            <person name="Istvanek J."/>
            <person name="Jaros M."/>
            <person name="Krenek A."/>
            <person name="Repkova J."/>
        </authorList>
    </citation>
    <scope>NUCLEOTIDE SEQUENCE [LARGE SCALE GENOMIC DNA]</scope>
    <source>
        <strain evidence="3">cv. Tatra</strain>
        <tissue evidence="2">Young leaves</tissue>
    </source>
</reference>
<sequence>MILLSGCLYVMMADVIATVATAAAAIYFQEWLLMWGQYIFHNEMVEKIKAMGRFIAKSKDIQPFSDLDSLP</sequence>
<evidence type="ECO:0000313" key="2">
    <source>
        <dbReference type="EMBL" id="PNX91253.1"/>
    </source>
</evidence>
<organism evidence="2 3">
    <name type="scientific">Trifolium pratense</name>
    <name type="common">Red clover</name>
    <dbReference type="NCBI Taxonomy" id="57577"/>
    <lineage>
        <taxon>Eukaryota</taxon>
        <taxon>Viridiplantae</taxon>
        <taxon>Streptophyta</taxon>
        <taxon>Embryophyta</taxon>
        <taxon>Tracheophyta</taxon>
        <taxon>Spermatophyta</taxon>
        <taxon>Magnoliopsida</taxon>
        <taxon>eudicotyledons</taxon>
        <taxon>Gunneridae</taxon>
        <taxon>Pentapetalae</taxon>
        <taxon>rosids</taxon>
        <taxon>fabids</taxon>
        <taxon>Fabales</taxon>
        <taxon>Fabaceae</taxon>
        <taxon>Papilionoideae</taxon>
        <taxon>50 kb inversion clade</taxon>
        <taxon>NPAAA clade</taxon>
        <taxon>Hologalegina</taxon>
        <taxon>IRL clade</taxon>
        <taxon>Trifolieae</taxon>
        <taxon>Trifolium</taxon>
    </lineage>
</organism>
<evidence type="ECO:0000313" key="3">
    <source>
        <dbReference type="Proteomes" id="UP000236291"/>
    </source>
</evidence>
<gene>
    <name evidence="2" type="ORF">L195_g047383</name>
</gene>
<accession>A0A2K3MK89</accession>